<reference evidence="5" key="1">
    <citation type="submission" date="2021-01" db="EMBL/GenBank/DDBJ databases">
        <authorList>
            <person name="Kaushik A."/>
        </authorList>
    </citation>
    <scope>NUCLEOTIDE SEQUENCE</scope>
    <source>
        <strain evidence="5">AG1-1A</strain>
    </source>
</reference>
<dbReference type="Proteomes" id="UP000663840">
    <property type="component" value="Unassembled WGS sequence"/>
</dbReference>
<dbReference type="PANTHER" id="PTHR44329:SF298">
    <property type="entry name" value="MIXED LINEAGE KINASE DOMAIN-LIKE PROTEIN"/>
    <property type="match status" value="1"/>
</dbReference>
<dbReference type="InterPro" id="IPR008271">
    <property type="entry name" value="Ser/Thr_kinase_AS"/>
</dbReference>
<dbReference type="Pfam" id="PF00069">
    <property type="entry name" value="Pkinase"/>
    <property type="match status" value="1"/>
</dbReference>
<dbReference type="EMBL" id="CAJMWR010001906">
    <property type="protein sequence ID" value="CAE6436878.1"/>
    <property type="molecule type" value="Genomic_DNA"/>
</dbReference>
<gene>
    <name evidence="5" type="ORF">RDB_LOCUS73140</name>
</gene>
<dbReference type="InterPro" id="IPR011009">
    <property type="entry name" value="Kinase-like_dom_sf"/>
</dbReference>
<evidence type="ECO:0000313" key="6">
    <source>
        <dbReference type="Proteomes" id="UP000663840"/>
    </source>
</evidence>
<dbReference type="SMART" id="SM00220">
    <property type="entry name" value="S_TKc"/>
    <property type="match status" value="1"/>
</dbReference>
<evidence type="ECO:0000259" key="4">
    <source>
        <dbReference type="PROSITE" id="PS50011"/>
    </source>
</evidence>
<feature type="region of interest" description="Disordered" evidence="3">
    <location>
        <begin position="364"/>
        <end position="460"/>
    </location>
</feature>
<dbReference type="PROSITE" id="PS50011">
    <property type="entry name" value="PROTEIN_KINASE_DOM"/>
    <property type="match status" value="1"/>
</dbReference>
<sequence length="460" mass="50334">MGSHETGNVNEKDTIRRTMVNFFTVLLFDTLLKYIQSCDEILKLLQHHGCTNVTKRLDLGQCAQDPVSYGGFGDVYTGTLGDGLNVAMKCLRVTTQANGVETRSHLKRAAHEVYVWSKCKHSNVLELVGVAQYRSRIVMVSPWMKQGNLVMFLSKNPDVDKYAICAQVAEGVAHLHGHGIIHGDIKGSNILMSDNGIPKLTDFGSAQIDWCTLEFTGSTKIQTTMSFSAPEILKTRGNLKLTTATDVYSLGMTVLYALQEAITGSTPYSDYEGMVPTGKITEGLKPARPKKYLPKNYKQANVIWGLLTHCWELEPENRPSAIEVAGALHDVSTDINSEQSSNIGRPMEPSTCQCNIIQGPEELQEFSTSGSEHESNNESEPGAPGQALDTPKSSPTKKRGRPLGSKNKHKIPHREGPQEEGLEENANNMDMGQGGTVPESSTRRGPGRPPGVKNKLKNPT</sequence>
<dbReference type="Gene3D" id="1.10.510.10">
    <property type="entry name" value="Transferase(Phosphotransferase) domain 1"/>
    <property type="match status" value="1"/>
</dbReference>
<dbReference type="AlphaFoldDB" id="A0A8H3ATI2"/>
<dbReference type="InterPro" id="IPR051681">
    <property type="entry name" value="Ser/Thr_Kinases-Pseudokinases"/>
</dbReference>
<feature type="domain" description="Protein kinase" evidence="4">
    <location>
        <begin position="61"/>
        <end position="332"/>
    </location>
</feature>
<accession>A0A8H3ATI2</accession>
<proteinExistence type="predicted"/>
<dbReference type="SUPFAM" id="SSF56112">
    <property type="entry name" value="Protein kinase-like (PK-like)"/>
    <property type="match status" value="1"/>
</dbReference>
<feature type="compositionally biased region" description="Basic residues" evidence="3">
    <location>
        <begin position="395"/>
        <end position="412"/>
    </location>
</feature>
<name>A0A8H3ATI2_9AGAM</name>
<dbReference type="GO" id="GO:0004674">
    <property type="term" value="F:protein serine/threonine kinase activity"/>
    <property type="evidence" value="ECO:0007669"/>
    <property type="project" value="TreeGrafter"/>
</dbReference>
<dbReference type="PANTHER" id="PTHR44329">
    <property type="entry name" value="SERINE/THREONINE-PROTEIN KINASE TNNI3K-RELATED"/>
    <property type="match status" value="1"/>
</dbReference>
<comment type="caution">
    <text evidence="5">The sequence shown here is derived from an EMBL/GenBank/DDBJ whole genome shotgun (WGS) entry which is preliminary data.</text>
</comment>
<dbReference type="InterPro" id="IPR000719">
    <property type="entry name" value="Prot_kinase_dom"/>
</dbReference>
<evidence type="ECO:0000256" key="2">
    <source>
        <dbReference type="ARBA" id="ARBA00022840"/>
    </source>
</evidence>
<keyword evidence="1" id="KW-0547">Nucleotide-binding</keyword>
<evidence type="ECO:0000256" key="3">
    <source>
        <dbReference type="SAM" id="MobiDB-lite"/>
    </source>
</evidence>
<keyword evidence="2" id="KW-0067">ATP-binding</keyword>
<dbReference type="GO" id="GO:0005524">
    <property type="term" value="F:ATP binding"/>
    <property type="evidence" value="ECO:0007669"/>
    <property type="project" value="UniProtKB-KW"/>
</dbReference>
<organism evidence="5 6">
    <name type="scientific">Rhizoctonia solani</name>
    <dbReference type="NCBI Taxonomy" id="456999"/>
    <lineage>
        <taxon>Eukaryota</taxon>
        <taxon>Fungi</taxon>
        <taxon>Dikarya</taxon>
        <taxon>Basidiomycota</taxon>
        <taxon>Agaricomycotina</taxon>
        <taxon>Agaricomycetes</taxon>
        <taxon>Cantharellales</taxon>
        <taxon>Ceratobasidiaceae</taxon>
        <taxon>Rhizoctonia</taxon>
    </lineage>
</organism>
<evidence type="ECO:0000313" key="5">
    <source>
        <dbReference type="EMBL" id="CAE6436878.1"/>
    </source>
</evidence>
<dbReference type="PROSITE" id="PS00108">
    <property type="entry name" value="PROTEIN_KINASE_ST"/>
    <property type="match status" value="1"/>
</dbReference>
<protein>
    <recommendedName>
        <fullName evidence="4">Protein kinase domain-containing protein</fullName>
    </recommendedName>
</protein>
<evidence type="ECO:0000256" key="1">
    <source>
        <dbReference type="ARBA" id="ARBA00022741"/>
    </source>
</evidence>